<feature type="compositionally biased region" description="Basic and acidic residues" evidence="5">
    <location>
        <begin position="228"/>
        <end position="243"/>
    </location>
</feature>
<name>A0A089YNV3_9PSED</name>
<dbReference type="STRING" id="216142.LT40_00810"/>
<dbReference type="AlphaFoldDB" id="A0A089YNV3"/>
<feature type="domain" description="OmpA-like" evidence="6">
    <location>
        <begin position="128"/>
        <end position="243"/>
    </location>
</feature>
<dbReference type="InterPro" id="IPR006665">
    <property type="entry name" value="OmpA-like"/>
</dbReference>
<protein>
    <submittedName>
        <fullName evidence="7">Membrane protein</fullName>
    </submittedName>
</protein>
<evidence type="ECO:0000256" key="1">
    <source>
        <dbReference type="ARBA" id="ARBA00004442"/>
    </source>
</evidence>
<dbReference type="InterPro" id="IPR036737">
    <property type="entry name" value="OmpA-like_sf"/>
</dbReference>
<dbReference type="PRINTS" id="PR01023">
    <property type="entry name" value="NAFLGMOTY"/>
</dbReference>
<accession>A0A089YNV3</accession>
<dbReference type="Gene3D" id="3.30.1330.60">
    <property type="entry name" value="OmpA-like domain"/>
    <property type="match status" value="1"/>
</dbReference>
<feature type="region of interest" description="Disordered" evidence="5">
    <location>
        <begin position="209"/>
        <end position="243"/>
    </location>
</feature>
<comment type="subcellular location">
    <subcellularLocation>
        <location evidence="1">Cell outer membrane</location>
    </subcellularLocation>
</comment>
<gene>
    <name evidence="7" type="ORF">LT40_00810</name>
</gene>
<evidence type="ECO:0000256" key="3">
    <source>
        <dbReference type="ARBA" id="ARBA00023237"/>
    </source>
</evidence>
<dbReference type="CDD" id="cd07185">
    <property type="entry name" value="OmpA_C-like"/>
    <property type="match status" value="1"/>
</dbReference>
<dbReference type="HOGENOM" id="CLU_016890_6_1_6"/>
<evidence type="ECO:0000313" key="8">
    <source>
        <dbReference type="Proteomes" id="UP000029499"/>
    </source>
</evidence>
<dbReference type="Proteomes" id="UP000029499">
    <property type="component" value="Chromosome"/>
</dbReference>
<dbReference type="InterPro" id="IPR028974">
    <property type="entry name" value="TSP_type-3_rpt"/>
</dbReference>
<dbReference type="GO" id="GO:0009279">
    <property type="term" value="C:cell outer membrane"/>
    <property type="evidence" value="ECO:0007669"/>
    <property type="project" value="UniProtKB-SubCell"/>
</dbReference>
<dbReference type="InterPro" id="IPR006690">
    <property type="entry name" value="OMPA-like_CS"/>
</dbReference>
<dbReference type="eggNOG" id="COG2885">
    <property type="taxonomic scope" value="Bacteria"/>
</dbReference>
<evidence type="ECO:0000256" key="4">
    <source>
        <dbReference type="PROSITE-ProRule" id="PRU00473"/>
    </source>
</evidence>
<keyword evidence="2 4" id="KW-0472">Membrane</keyword>
<sequence length="243" mass="24864">MLKDLSRAVLPALLVAGVLGGCSTTRDGASPLNSRTWPVCSVLGGLAGGGLGAIESGAWAAGGGLAGAVAAGLVCYAQDGDKDEDGVFDRRDRCPDTPANTPVKHNGCPLPVYPAVTKAPEPPVADIPEVVTLSDAGDVPFEFGSAELTASARTELTSLASRMKTSQVATVKIVGHTDSVGSDAFNQKLSEQRATSVVSFLLSQGVAAEKLSSEGRGESEPVDSNDTDAGRAKNRRVELHLGH</sequence>
<evidence type="ECO:0000259" key="6">
    <source>
        <dbReference type="PROSITE" id="PS51123"/>
    </source>
</evidence>
<dbReference type="PROSITE" id="PS51257">
    <property type="entry name" value="PROKAR_LIPOPROTEIN"/>
    <property type="match status" value="1"/>
</dbReference>
<proteinExistence type="predicted"/>
<dbReference type="InterPro" id="IPR050330">
    <property type="entry name" value="Bact_OuterMem_StrucFunc"/>
</dbReference>
<dbReference type="PROSITE" id="PS01068">
    <property type="entry name" value="OMPA_1"/>
    <property type="match status" value="1"/>
</dbReference>
<dbReference type="PANTHER" id="PTHR30329">
    <property type="entry name" value="STATOR ELEMENT OF FLAGELLAR MOTOR COMPLEX"/>
    <property type="match status" value="1"/>
</dbReference>
<dbReference type="PRINTS" id="PR01021">
    <property type="entry name" value="OMPADOMAIN"/>
</dbReference>
<dbReference type="PROSITE" id="PS51123">
    <property type="entry name" value="OMPA_2"/>
    <property type="match status" value="1"/>
</dbReference>
<keyword evidence="3" id="KW-0998">Cell outer membrane</keyword>
<keyword evidence="8" id="KW-1185">Reference proteome</keyword>
<organism evidence="7 8">
    <name type="scientific">Pseudomonas rhizosphaerae</name>
    <dbReference type="NCBI Taxonomy" id="216142"/>
    <lineage>
        <taxon>Bacteria</taxon>
        <taxon>Pseudomonadati</taxon>
        <taxon>Pseudomonadota</taxon>
        <taxon>Gammaproteobacteria</taxon>
        <taxon>Pseudomonadales</taxon>
        <taxon>Pseudomonadaceae</taxon>
        <taxon>Pseudomonas</taxon>
    </lineage>
</organism>
<dbReference type="InterPro" id="IPR006664">
    <property type="entry name" value="OMP_bac"/>
</dbReference>
<evidence type="ECO:0000313" key="7">
    <source>
        <dbReference type="EMBL" id="AIS16022.1"/>
    </source>
</evidence>
<dbReference type="SUPFAM" id="SSF103088">
    <property type="entry name" value="OmpA-like"/>
    <property type="match status" value="1"/>
</dbReference>
<reference evidence="7 8" key="1">
    <citation type="journal article" date="2015" name="J. Biotechnol.">
        <title>Complete genome sequence of Pseudomonas rhizosphaerae IH5T (=DSM 16299T), a phosphate-solubilizing rhizobacterium for bacterial biofertilizer.</title>
        <authorList>
            <person name="Kwak Y."/>
            <person name="Jung B.K."/>
            <person name="Shin J.H."/>
        </authorList>
    </citation>
    <scope>NUCLEOTIDE SEQUENCE [LARGE SCALE GENOMIC DNA]</scope>
    <source>
        <strain evidence="7">DSM 16299</strain>
    </source>
</reference>
<dbReference type="GO" id="GO:0005509">
    <property type="term" value="F:calcium ion binding"/>
    <property type="evidence" value="ECO:0007669"/>
    <property type="project" value="InterPro"/>
</dbReference>
<dbReference type="SUPFAM" id="SSF103647">
    <property type="entry name" value="TSP type-3 repeat"/>
    <property type="match status" value="1"/>
</dbReference>
<dbReference type="Pfam" id="PF00691">
    <property type="entry name" value="OmpA"/>
    <property type="match status" value="1"/>
</dbReference>
<dbReference type="PANTHER" id="PTHR30329:SF21">
    <property type="entry name" value="LIPOPROTEIN YIAD-RELATED"/>
    <property type="match status" value="1"/>
</dbReference>
<dbReference type="EMBL" id="CP009533">
    <property type="protein sequence ID" value="AIS16022.1"/>
    <property type="molecule type" value="Genomic_DNA"/>
</dbReference>
<evidence type="ECO:0000256" key="2">
    <source>
        <dbReference type="ARBA" id="ARBA00023136"/>
    </source>
</evidence>
<evidence type="ECO:0000256" key="5">
    <source>
        <dbReference type="SAM" id="MobiDB-lite"/>
    </source>
</evidence>
<dbReference type="KEGG" id="prh:LT40_00810"/>